<protein>
    <recommendedName>
        <fullName evidence="6">ABC transporter domain-containing protein</fullName>
    </recommendedName>
</protein>
<feature type="domain" description="ABC transporter" evidence="6">
    <location>
        <begin position="9"/>
        <end position="116"/>
    </location>
</feature>
<evidence type="ECO:0000256" key="3">
    <source>
        <dbReference type="ARBA" id="ARBA00022692"/>
    </source>
</evidence>
<reference evidence="7 8" key="2">
    <citation type="submission" date="2014-03" db="EMBL/GenBank/DDBJ databases">
        <title>The Genome Sequence of Anncaliia algerae insect isolate PRA339.</title>
        <authorList>
            <consortium name="The Broad Institute Genome Sequencing Platform"/>
            <consortium name="The Broad Institute Genome Sequencing Center for Infectious Disease"/>
            <person name="Cuomo C."/>
            <person name="Becnel J."/>
            <person name="Sanscrainte N."/>
            <person name="Walker B."/>
            <person name="Young S.K."/>
            <person name="Zeng Q."/>
            <person name="Gargeya S."/>
            <person name="Fitzgerald M."/>
            <person name="Haas B."/>
            <person name="Abouelleil A."/>
            <person name="Alvarado L."/>
            <person name="Arachchi H.M."/>
            <person name="Berlin A.M."/>
            <person name="Chapman S.B."/>
            <person name="Dewar J."/>
            <person name="Goldberg J."/>
            <person name="Griggs A."/>
            <person name="Gujja S."/>
            <person name="Hansen M."/>
            <person name="Howarth C."/>
            <person name="Imamovic A."/>
            <person name="Larimer J."/>
            <person name="McCowan C."/>
            <person name="Murphy C."/>
            <person name="Neiman D."/>
            <person name="Pearson M."/>
            <person name="Priest M."/>
            <person name="Roberts A."/>
            <person name="Saif S."/>
            <person name="Shea T."/>
            <person name="Sisk P."/>
            <person name="Sykes S."/>
            <person name="Wortman J."/>
            <person name="Nusbaum C."/>
            <person name="Birren B."/>
        </authorList>
    </citation>
    <scope>NUCLEOTIDE SEQUENCE [LARGE SCALE GENOMIC DNA]</scope>
    <source>
        <strain evidence="7 8">PRA339</strain>
    </source>
</reference>
<dbReference type="InterPro" id="IPR027417">
    <property type="entry name" value="P-loop_NTPase"/>
</dbReference>
<dbReference type="InterPro" id="IPR003439">
    <property type="entry name" value="ABC_transporter-like_ATP-bd"/>
</dbReference>
<dbReference type="InterPro" id="IPR050352">
    <property type="entry name" value="ABCG_transporters"/>
</dbReference>
<comment type="subcellular location">
    <subcellularLocation>
        <location evidence="1">Membrane</location>
        <topology evidence="1">Multi-pass membrane protein</topology>
    </subcellularLocation>
</comment>
<dbReference type="HOGENOM" id="CLU_1551251_0_0_1"/>
<evidence type="ECO:0000256" key="5">
    <source>
        <dbReference type="ARBA" id="ARBA00023136"/>
    </source>
</evidence>
<keyword evidence="8" id="KW-1185">Reference proteome</keyword>
<dbReference type="EMBL" id="KK365509">
    <property type="protein sequence ID" value="KCZ78981.1"/>
    <property type="molecule type" value="Genomic_DNA"/>
</dbReference>
<dbReference type="AlphaFoldDB" id="A0A059EW85"/>
<dbReference type="GO" id="GO:0016887">
    <property type="term" value="F:ATP hydrolysis activity"/>
    <property type="evidence" value="ECO:0007669"/>
    <property type="project" value="InterPro"/>
</dbReference>
<dbReference type="PANTHER" id="PTHR48041">
    <property type="entry name" value="ABC TRANSPORTER G FAMILY MEMBER 28"/>
    <property type="match status" value="1"/>
</dbReference>
<evidence type="ECO:0000313" key="8">
    <source>
        <dbReference type="Proteomes" id="UP000030655"/>
    </source>
</evidence>
<keyword evidence="3" id="KW-0812">Transmembrane</keyword>
<dbReference type="GO" id="GO:0042626">
    <property type="term" value="F:ATPase-coupled transmembrane transporter activity"/>
    <property type="evidence" value="ECO:0007669"/>
    <property type="project" value="TreeGrafter"/>
</dbReference>
<keyword evidence="5" id="KW-0472">Membrane</keyword>
<evidence type="ECO:0000313" key="7">
    <source>
        <dbReference type="EMBL" id="KCZ78981.1"/>
    </source>
</evidence>
<dbReference type="OrthoDB" id="2141921at2759"/>
<dbReference type="PANTHER" id="PTHR48041:SF139">
    <property type="entry name" value="PROTEIN SCARLET"/>
    <property type="match status" value="1"/>
</dbReference>
<evidence type="ECO:0000256" key="1">
    <source>
        <dbReference type="ARBA" id="ARBA00004141"/>
    </source>
</evidence>
<organism evidence="7 8">
    <name type="scientific">Anncaliia algerae PRA339</name>
    <dbReference type="NCBI Taxonomy" id="1288291"/>
    <lineage>
        <taxon>Eukaryota</taxon>
        <taxon>Fungi</taxon>
        <taxon>Fungi incertae sedis</taxon>
        <taxon>Microsporidia</taxon>
        <taxon>Tubulinosematoidea</taxon>
        <taxon>Tubulinosematidae</taxon>
        <taxon>Anncaliia</taxon>
    </lineage>
</organism>
<evidence type="ECO:0000256" key="4">
    <source>
        <dbReference type="ARBA" id="ARBA00022989"/>
    </source>
</evidence>
<dbReference type="SUPFAM" id="SSF52540">
    <property type="entry name" value="P-loop containing nucleoside triphosphate hydrolases"/>
    <property type="match status" value="1"/>
</dbReference>
<keyword evidence="4" id="KW-1133">Transmembrane helix</keyword>
<dbReference type="GO" id="GO:0005524">
    <property type="term" value="F:ATP binding"/>
    <property type="evidence" value="ECO:0007669"/>
    <property type="project" value="InterPro"/>
</dbReference>
<reference evidence="8" key="1">
    <citation type="submission" date="2013-02" db="EMBL/GenBank/DDBJ databases">
        <authorList>
            <consortium name="The Broad Institute Genome Sequencing Platform"/>
            <person name="Cuomo C."/>
            <person name="Becnel J."/>
            <person name="Sanscrainte N."/>
            <person name="Walker B."/>
            <person name="Young S.K."/>
            <person name="Zeng Q."/>
            <person name="Gargeya S."/>
            <person name="Fitzgerald M."/>
            <person name="Haas B."/>
            <person name="Abouelleil A."/>
            <person name="Alvarado L."/>
            <person name="Arachchi H.M."/>
            <person name="Berlin A.M."/>
            <person name="Chapman S.B."/>
            <person name="Dewar J."/>
            <person name="Goldberg J."/>
            <person name="Griggs A."/>
            <person name="Gujja S."/>
            <person name="Hansen M."/>
            <person name="Howarth C."/>
            <person name="Imamovic A."/>
            <person name="Larimer J."/>
            <person name="McCowan C."/>
            <person name="Murphy C."/>
            <person name="Neiman D."/>
            <person name="Pearson M."/>
            <person name="Priest M."/>
            <person name="Roberts A."/>
            <person name="Saif S."/>
            <person name="Shea T."/>
            <person name="Sisk P."/>
            <person name="Sykes S."/>
            <person name="Wortman J."/>
            <person name="Nusbaum C."/>
            <person name="Birren B."/>
        </authorList>
    </citation>
    <scope>NUCLEOTIDE SEQUENCE [LARGE SCALE GENOMIC DNA]</scope>
    <source>
        <strain evidence="8">PRA339</strain>
    </source>
</reference>
<evidence type="ECO:0000259" key="6">
    <source>
        <dbReference type="Pfam" id="PF00005"/>
    </source>
</evidence>
<dbReference type="STRING" id="1288291.A0A059EW85"/>
<dbReference type="Proteomes" id="UP000030655">
    <property type="component" value="Unassembled WGS sequence"/>
</dbReference>
<dbReference type="GO" id="GO:0016020">
    <property type="term" value="C:membrane"/>
    <property type="evidence" value="ECO:0007669"/>
    <property type="project" value="UniProtKB-SubCell"/>
</dbReference>
<dbReference type="VEuPathDB" id="MicrosporidiaDB:H312_03637"/>
<evidence type="ECO:0000256" key="2">
    <source>
        <dbReference type="ARBA" id="ARBA00022448"/>
    </source>
</evidence>
<sequence length="173" mass="20294">MGNVPFEFKTSGKILIDNQERNNEYQLTVGLCDQQDAYFDYYTAFDFLKFHSFGKNRLLDESESEEKINFLLRRLRLEDKRDTLVSKLSGGERKRLVLISELMTKKKVIFLDEPTSGLDSHIALDLIHFLKEITIKDNLLMFVTIHQPSPTIVNMFDDFTFIAWGRVLYHGEY</sequence>
<feature type="non-terminal residue" evidence="7">
    <location>
        <position position="173"/>
    </location>
</feature>
<name>A0A059EW85_9MICR</name>
<dbReference type="Pfam" id="PF00005">
    <property type="entry name" value="ABC_tran"/>
    <property type="match status" value="1"/>
</dbReference>
<accession>A0A059EW85</accession>
<gene>
    <name evidence="7" type="ORF">H312_03637</name>
</gene>
<keyword evidence="2" id="KW-0813">Transport</keyword>
<dbReference type="Gene3D" id="3.40.50.300">
    <property type="entry name" value="P-loop containing nucleotide triphosphate hydrolases"/>
    <property type="match status" value="1"/>
</dbReference>
<proteinExistence type="predicted"/>